<gene>
    <name evidence="3" type="ORF">YP76_13955</name>
</gene>
<dbReference type="STRING" id="56193.YP76_13955"/>
<dbReference type="PANTHER" id="PTHR43056">
    <property type="entry name" value="PEPTIDASE S9 PROLYL OLIGOPEPTIDASE"/>
    <property type="match status" value="1"/>
</dbReference>
<evidence type="ECO:0000313" key="4">
    <source>
        <dbReference type="Proteomes" id="UP000033874"/>
    </source>
</evidence>
<organism evidence="3 4">
    <name type="scientific">Sphingobium chungbukense</name>
    <dbReference type="NCBI Taxonomy" id="56193"/>
    <lineage>
        <taxon>Bacteria</taxon>
        <taxon>Pseudomonadati</taxon>
        <taxon>Pseudomonadota</taxon>
        <taxon>Alphaproteobacteria</taxon>
        <taxon>Sphingomonadales</taxon>
        <taxon>Sphingomonadaceae</taxon>
        <taxon>Sphingobium</taxon>
    </lineage>
</organism>
<dbReference type="Proteomes" id="UP000033874">
    <property type="component" value="Unassembled WGS sequence"/>
</dbReference>
<dbReference type="Gene3D" id="1.10.3020.20">
    <property type="match status" value="1"/>
</dbReference>
<feature type="domain" description="Xaa-Pro dipeptidyl-peptidase C-terminal" evidence="2">
    <location>
        <begin position="317"/>
        <end position="567"/>
    </location>
</feature>
<dbReference type="PATRIC" id="fig|56193.3.peg.2909"/>
<dbReference type="SMART" id="SM00939">
    <property type="entry name" value="PepX_C"/>
    <property type="match status" value="1"/>
</dbReference>
<dbReference type="EMBL" id="LBIC01000006">
    <property type="protein sequence ID" value="KKW91506.1"/>
    <property type="molecule type" value="Genomic_DNA"/>
</dbReference>
<dbReference type="InterPro" id="IPR000383">
    <property type="entry name" value="Xaa-Pro-like_dom"/>
</dbReference>
<dbReference type="SUPFAM" id="SSF49785">
    <property type="entry name" value="Galactose-binding domain-like"/>
    <property type="match status" value="1"/>
</dbReference>
<dbReference type="AlphaFoldDB" id="A0A0M3ARG4"/>
<dbReference type="Pfam" id="PF08530">
    <property type="entry name" value="PepX_C"/>
    <property type="match status" value="1"/>
</dbReference>
<comment type="caution">
    <text evidence="3">The sequence shown here is derived from an EMBL/GenBank/DDBJ whole genome shotgun (WGS) entry which is preliminary data.</text>
</comment>
<evidence type="ECO:0000256" key="1">
    <source>
        <dbReference type="ARBA" id="ARBA00022801"/>
    </source>
</evidence>
<dbReference type="SUPFAM" id="SSF53474">
    <property type="entry name" value="alpha/beta-Hydrolases"/>
    <property type="match status" value="1"/>
</dbReference>
<evidence type="ECO:0000313" key="3">
    <source>
        <dbReference type="EMBL" id="KKW91506.1"/>
    </source>
</evidence>
<dbReference type="Gene3D" id="2.60.120.260">
    <property type="entry name" value="Galactose-binding domain-like"/>
    <property type="match status" value="1"/>
</dbReference>
<proteinExistence type="predicted"/>
<accession>A0A0M3ARG4</accession>
<protein>
    <submittedName>
        <fullName evidence="3">Peptidase S15</fullName>
    </submittedName>
</protein>
<evidence type="ECO:0000259" key="2">
    <source>
        <dbReference type="SMART" id="SM00939"/>
    </source>
</evidence>
<dbReference type="InterPro" id="IPR050585">
    <property type="entry name" value="Xaa-Pro_dipeptidyl-ppase/CocE"/>
</dbReference>
<name>A0A0M3ARG4_9SPHN</name>
<dbReference type="Gene3D" id="3.40.50.1820">
    <property type="entry name" value="alpha/beta hydrolase"/>
    <property type="match status" value="1"/>
</dbReference>
<dbReference type="GO" id="GO:0008239">
    <property type="term" value="F:dipeptidyl-peptidase activity"/>
    <property type="evidence" value="ECO:0007669"/>
    <property type="project" value="InterPro"/>
</dbReference>
<dbReference type="InterPro" id="IPR008979">
    <property type="entry name" value="Galactose-bd-like_sf"/>
</dbReference>
<keyword evidence="1" id="KW-0378">Hydrolase</keyword>
<dbReference type="RefSeq" id="WP_046764233.1">
    <property type="nucleotide sequence ID" value="NZ_LBIC01000006.1"/>
</dbReference>
<dbReference type="InterPro" id="IPR029058">
    <property type="entry name" value="AB_hydrolase_fold"/>
</dbReference>
<sequence length="594" mass="66413">MNDIPPEGMVIDWDVPVTMDDGIVLRADIFRPARPGRYPVLLNHGPYGKGLSCQEAYASAWQVMVDEYPEVLEGSSNRYQAWETIDPEKWVPDGYVCMRVDSRGAGTSQGVMDLWSPRETQDYYDCIEWAGTQDWSNGKVGLIGISYYAINQWQVAGLQPPHLAAICVWEGGSDFYRDLFRHGGIVSDISSGPWYTGQVLAVQHGKGGNGKRSAITGALVAGPETLDEETLRANRTELPDQVLEHRFDDDFYRSRLPDFAKIDVPLLAAANWGGAGIHLRGTIEGYLAAGTKKKWLRVHGNSHVAPFYLDNSIAYQKTFFGQFLKGEDTGWDQQPPVDLKIRHPGERFASRAEQEWPLARTDWQRHYLRPDLTLRREAQAGPPLSYETMGEGLTFLMPAFDEDVEITGPLALKLFVSSKTTDADIFAVFRLFDSAGVETLFIGANDSAQPLTLGWLRASHRKLDPVRSLPYRPYHAHREAEPLTPGEIAELDVEIWPTSIVVPKGHRIGLTIRGKDYENAPHYAPQSSATMRGVSSLYHRSEKDRPAEIFDSINTLHFDPERAPYLLLPVIPSATGDAPIDWFAHLRGAPMRIG</sequence>
<dbReference type="Pfam" id="PF02129">
    <property type="entry name" value="Peptidase_S15"/>
    <property type="match status" value="1"/>
</dbReference>
<dbReference type="NCBIfam" id="TIGR00976">
    <property type="entry name" value="CocE_NonD"/>
    <property type="match status" value="1"/>
</dbReference>
<dbReference type="InterPro" id="IPR013736">
    <property type="entry name" value="Xaa-Pro_dipept_C"/>
</dbReference>
<reference evidence="3 4" key="1">
    <citation type="submission" date="2015-04" db="EMBL/GenBank/DDBJ databases">
        <title>Genome sequence of aromatic hydrocarbons-degrading Sphingobium chungbukense DJ77.</title>
        <authorList>
            <person name="Kim Y.-C."/>
            <person name="Chae J.-C."/>
        </authorList>
    </citation>
    <scope>NUCLEOTIDE SEQUENCE [LARGE SCALE GENOMIC DNA]</scope>
    <source>
        <strain evidence="3 4">DJ77</strain>
    </source>
</reference>
<dbReference type="InterPro" id="IPR005674">
    <property type="entry name" value="CocE/Ser_esterase"/>
</dbReference>
<dbReference type="PANTHER" id="PTHR43056:SF10">
    <property type="entry name" value="COCE_NOND FAMILY, PUTATIVE (AFU_ORTHOLOGUE AFUA_7G00600)-RELATED"/>
    <property type="match status" value="1"/>
</dbReference>
<keyword evidence="4" id="KW-1185">Reference proteome</keyword>